<accession>A0ABD0L8K2</accession>
<dbReference type="EMBL" id="JACVVK020000074">
    <property type="protein sequence ID" value="KAK7495493.1"/>
    <property type="molecule type" value="Genomic_DNA"/>
</dbReference>
<dbReference type="AlphaFoldDB" id="A0ABD0L8K2"/>
<name>A0ABD0L8K2_9CAEN</name>
<organism evidence="1 2">
    <name type="scientific">Batillaria attramentaria</name>
    <dbReference type="NCBI Taxonomy" id="370345"/>
    <lineage>
        <taxon>Eukaryota</taxon>
        <taxon>Metazoa</taxon>
        <taxon>Spiralia</taxon>
        <taxon>Lophotrochozoa</taxon>
        <taxon>Mollusca</taxon>
        <taxon>Gastropoda</taxon>
        <taxon>Caenogastropoda</taxon>
        <taxon>Sorbeoconcha</taxon>
        <taxon>Cerithioidea</taxon>
        <taxon>Batillariidae</taxon>
        <taxon>Batillaria</taxon>
    </lineage>
</organism>
<dbReference type="Proteomes" id="UP001519460">
    <property type="component" value="Unassembled WGS sequence"/>
</dbReference>
<evidence type="ECO:0000313" key="2">
    <source>
        <dbReference type="Proteomes" id="UP001519460"/>
    </source>
</evidence>
<evidence type="ECO:0000313" key="1">
    <source>
        <dbReference type="EMBL" id="KAK7495493.1"/>
    </source>
</evidence>
<protein>
    <submittedName>
        <fullName evidence="1">Uncharacterized protein</fullName>
    </submittedName>
</protein>
<comment type="caution">
    <text evidence="1">The sequence shown here is derived from an EMBL/GenBank/DDBJ whole genome shotgun (WGS) entry which is preliminary data.</text>
</comment>
<sequence>MGCAFRKNIVFRLHTVIIDNRTRTFAGALVTPETLKGSSQCVPVDADSCSVCSRTARCARNLRGNNPVHTGNCPKLAHRPLGTSRLLASIPCNTTVTVAFIDRRDVRNVDTRKESNKPLYTFVHLLLSELLFASHAYRWLEKQAKHAYTVTVLGNSSVTS</sequence>
<reference evidence="1 2" key="1">
    <citation type="journal article" date="2023" name="Sci. Data">
        <title>Genome assembly of the Korean intertidal mud-creeper Batillaria attramentaria.</title>
        <authorList>
            <person name="Patra A.K."/>
            <person name="Ho P.T."/>
            <person name="Jun S."/>
            <person name="Lee S.J."/>
            <person name="Kim Y."/>
            <person name="Won Y.J."/>
        </authorList>
    </citation>
    <scope>NUCLEOTIDE SEQUENCE [LARGE SCALE GENOMIC DNA]</scope>
    <source>
        <strain evidence="1">Wonlab-2016</strain>
    </source>
</reference>
<keyword evidence="2" id="KW-1185">Reference proteome</keyword>
<proteinExistence type="predicted"/>
<gene>
    <name evidence="1" type="ORF">BaRGS_00013191</name>
</gene>